<evidence type="ECO:0008006" key="4">
    <source>
        <dbReference type="Google" id="ProtNLM"/>
    </source>
</evidence>
<evidence type="ECO:0000313" key="3">
    <source>
        <dbReference type="Proteomes" id="UP001208041"/>
    </source>
</evidence>
<sequence>MKRFALALVSSVCVALAAPVAMAQDEQMEEGADLVERGMRLLFEGLMEEIKPNLNEMMDLGEEIAPKVQALIDLMGNAENYEAPEILPNGDILIRKKRDLKEGEIEL</sequence>
<proteinExistence type="predicted"/>
<comment type="caution">
    <text evidence="2">The sequence shown here is derived from an EMBL/GenBank/DDBJ whole genome shotgun (WGS) entry which is preliminary data.</text>
</comment>
<name>A0AAE3IZ46_9RHOB</name>
<protein>
    <recommendedName>
        <fullName evidence="4">AAA+ family ATPase</fullName>
    </recommendedName>
</protein>
<gene>
    <name evidence="2" type="ORF">OH136_04405</name>
</gene>
<dbReference type="EMBL" id="JAOYFC010000001">
    <property type="protein sequence ID" value="MCV6823790.1"/>
    <property type="molecule type" value="Genomic_DNA"/>
</dbReference>
<feature type="signal peptide" evidence="1">
    <location>
        <begin position="1"/>
        <end position="23"/>
    </location>
</feature>
<evidence type="ECO:0000256" key="1">
    <source>
        <dbReference type="SAM" id="SignalP"/>
    </source>
</evidence>
<keyword evidence="1" id="KW-0732">Signal</keyword>
<keyword evidence="3" id="KW-1185">Reference proteome</keyword>
<dbReference type="RefSeq" id="WP_263952623.1">
    <property type="nucleotide sequence ID" value="NZ_JAOYFC010000001.1"/>
</dbReference>
<dbReference type="AlphaFoldDB" id="A0AAE3IZ46"/>
<feature type="chain" id="PRO_5042158655" description="AAA+ family ATPase" evidence="1">
    <location>
        <begin position="24"/>
        <end position="107"/>
    </location>
</feature>
<accession>A0AAE3IZ46</accession>
<organism evidence="2 3">
    <name type="scientific">Halocynthiibacter halioticoli</name>
    <dbReference type="NCBI Taxonomy" id="2986804"/>
    <lineage>
        <taxon>Bacteria</taxon>
        <taxon>Pseudomonadati</taxon>
        <taxon>Pseudomonadota</taxon>
        <taxon>Alphaproteobacteria</taxon>
        <taxon>Rhodobacterales</taxon>
        <taxon>Paracoccaceae</taxon>
        <taxon>Halocynthiibacter</taxon>
    </lineage>
</organism>
<evidence type="ECO:0000313" key="2">
    <source>
        <dbReference type="EMBL" id="MCV6823790.1"/>
    </source>
</evidence>
<reference evidence="2" key="1">
    <citation type="submission" date="2022-10" db="EMBL/GenBank/DDBJ databases">
        <authorList>
            <person name="Yue Y."/>
        </authorList>
    </citation>
    <scope>NUCLEOTIDE SEQUENCE</scope>
    <source>
        <strain evidence="2">Z654</strain>
    </source>
</reference>
<dbReference type="Proteomes" id="UP001208041">
    <property type="component" value="Unassembled WGS sequence"/>
</dbReference>